<dbReference type="Proteomes" id="UP000321197">
    <property type="component" value="Unassembled WGS sequence"/>
</dbReference>
<protein>
    <submittedName>
        <fullName evidence="1">Uncharacterized protein</fullName>
    </submittedName>
</protein>
<comment type="caution">
    <text evidence="1">The sequence shown here is derived from an EMBL/GenBank/DDBJ whole genome shotgun (WGS) entry which is preliminary data.</text>
</comment>
<dbReference type="EMBL" id="BJXL01000053">
    <property type="protein sequence ID" value="GEM83624.1"/>
    <property type="molecule type" value="Genomic_DNA"/>
</dbReference>
<name>A0A511R1Z9_9DEIN</name>
<proteinExistence type="predicted"/>
<dbReference type="AlphaFoldDB" id="A0A511R1Z9"/>
<evidence type="ECO:0000313" key="1">
    <source>
        <dbReference type="EMBL" id="GEM83624.1"/>
    </source>
</evidence>
<gene>
    <name evidence="1" type="ORF">MHY01S_17900</name>
</gene>
<sequence length="388" mass="43786">MTPWPALFARLPQLVDRLEAIGHPLLTVEADGEVVARLVRPSRADLEAHARYPGMPHPSAEEWLLEALSRVRRYYPEPREGVALYAGSQPVAVVRRMDGVTVPIGEPFLTPAGSRLRYPGDRSLGAPAGEVVNCRCTVVGVVLEGTMQGVEQEPSLSPEQLPPDRRIPNDRLLRGASAVEVFGAMQRWLSERYPLSGTPRFHIAPTPERLGKIQQRWLQLARQRGLPETLAVIDPFARANRFLDEVVIGPQVLSELKGSVWDRAIGARSLAHEWWHLRRREVLPFYPLEEGSADYFADRVMREATGADTRGFGYYRVLAEAVEELVQLLGEDWLEGTRQTANVRQYLRAALLDRGFPAPLVEDVVEYTRDDERWAARVRRLLAFRRSP</sequence>
<accession>A0A511R1Z9</accession>
<organism evidence="1 2">
    <name type="scientific">Meiothermus hypogaeus NBRC 106114</name>
    <dbReference type="NCBI Taxonomy" id="1227553"/>
    <lineage>
        <taxon>Bacteria</taxon>
        <taxon>Thermotogati</taxon>
        <taxon>Deinococcota</taxon>
        <taxon>Deinococci</taxon>
        <taxon>Thermales</taxon>
        <taxon>Thermaceae</taxon>
        <taxon>Meiothermus</taxon>
    </lineage>
</organism>
<reference evidence="1 2" key="1">
    <citation type="submission" date="2019-07" db="EMBL/GenBank/DDBJ databases">
        <title>Whole genome shotgun sequence of Meiothermus hypogaeus NBRC 106114.</title>
        <authorList>
            <person name="Hosoyama A."/>
            <person name="Uohara A."/>
            <person name="Ohji S."/>
            <person name="Ichikawa N."/>
        </authorList>
    </citation>
    <scope>NUCLEOTIDE SEQUENCE [LARGE SCALE GENOMIC DNA]</scope>
    <source>
        <strain evidence="1 2">NBRC 106114</strain>
    </source>
</reference>
<evidence type="ECO:0000313" key="2">
    <source>
        <dbReference type="Proteomes" id="UP000321197"/>
    </source>
</evidence>
<dbReference type="RefSeq" id="WP_240637178.1">
    <property type="nucleotide sequence ID" value="NZ_BJXL01000053.1"/>
</dbReference>